<feature type="compositionally biased region" description="Acidic residues" evidence="1">
    <location>
        <begin position="148"/>
        <end position="160"/>
    </location>
</feature>
<name>A0ABD3R2B0_9STRA</name>
<feature type="region of interest" description="Disordered" evidence="1">
    <location>
        <begin position="1"/>
        <end position="20"/>
    </location>
</feature>
<comment type="caution">
    <text evidence="3">The sequence shown here is derived from an EMBL/GenBank/DDBJ whole genome shotgun (WGS) entry which is preliminary data.</text>
</comment>
<feature type="domain" description="Pseudouridine synthase RsuA/RluA-like" evidence="2">
    <location>
        <begin position="185"/>
        <end position="251"/>
    </location>
</feature>
<sequence length="672" mass="74563">MSDVGTGSSSPAVISDSPCWGGPETNRHDLDFLLRVLGSSSSTFPSTSSVVLNSPPPFTHSFLSSSSEGTATSSFATSSISIRRCILERSILYNDTNYVVLNKPPDLRMDGPYAATVHKLLLYLFPPPSLFPPVRFRGDESSSSAEGQNDENDVTDGDDINNEKGKERHDRLIRSIMPLHVRTCLRDDPHRMVHQLDYATSGVLLVGKNRNATSVACRAFEGRRASKSYVAVVVASSSSLPGKGGTTTTVAPLDKRDFINKLPILPSSSLDAWSDGTLELRYKKKRQRDANGRCMPISSVFDRFRGELIRRRRREKRRLMMEEREERKEEEEKEEAGENDNTREVTMNNDGMKTTARVDDPGRTNWDKEEYRDRGRKSSALPNLPCPKVNLTSGDVDELLSLGSSWKAVRARLAASSDGGGAGCDGSGVDWIDVVETMSEEYNASLRTQYDRREDGYNDDDEDRRGDQEDDIVVGEGGGDDRLPPLFRIENDDDLHETFYVCASIGEIGGRFRVVVDPASVSPLIRDLDVIVPDEGLPPPQMRPALTKCTVIWRGWYDSFTDTRGMPVAKVLLRPLTGRRHQLRVHLALVAGCPILGDATYGGNYYSDVNYDNAHHDEGIKNSRCYACRRMCLHAKELTIPLIGNEIKTFAAPDPFVVTTKEGDCAETLVIL</sequence>
<evidence type="ECO:0000313" key="4">
    <source>
        <dbReference type="Proteomes" id="UP001530377"/>
    </source>
</evidence>
<feature type="region of interest" description="Disordered" evidence="1">
    <location>
        <begin position="321"/>
        <end position="382"/>
    </location>
</feature>
<proteinExistence type="predicted"/>
<keyword evidence="4" id="KW-1185">Reference proteome</keyword>
<dbReference type="PANTHER" id="PTHR21600:SF70">
    <property type="entry name" value="PSEUDOURIDINE SYNTHASE RSUA_RLUA-LIKE DOMAIN-CONTAINING PROTEIN"/>
    <property type="match status" value="1"/>
</dbReference>
<feature type="compositionally biased region" description="Polar residues" evidence="1">
    <location>
        <begin position="1"/>
        <end position="12"/>
    </location>
</feature>
<dbReference type="InterPro" id="IPR050188">
    <property type="entry name" value="RluA_PseudoU_synthase"/>
</dbReference>
<reference evidence="3 4" key="1">
    <citation type="submission" date="2024-10" db="EMBL/GenBank/DDBJ databases">
        <title>Updated reference genomes for cyclostephanoid diatoms.</title>
        <authorList>
            <person name="Roberts W.R."/>
            <person name="Alverson A.J."/>
        </authorList>
    </citation>
    <scope>NUCLEOTIDE SEQUENCE [LARGE SCALE GENOMIC DNA]</scope>
    <source>
        <strain evidence="3 4">AJA228-03</strain>
    </source>
</reference>
<gene>
    <name evidence="3" type="ORF">ACHAXA_000896</name>
</gene>
<dbReference type="AlphaFoldDB" id="A0ABD3R2B0"/>
<dbReference type="EMBL" id="JALLPB020000727">
    <property type="protein sequence ID" value="KAL3806823.1"/>
    <property type="molecule type" value="Genomic_DNA"/>
</dbReference>
<feature type="region of interest" description="Disordered" evidence="1">
    <location>
        <begin position="135"/>
        <end position="167"/>
    </location>
</feature>
<feature type="region of interest" description="Disordered" evidence="1">
    <location>
        <begin position="446"/>
        <end position="486"/>
    </location>
</feature>
<protein>
    <recommendedName>
        <fullName evidence="2">Pseudouridine synthase RsuA/RluA-like domain-containing protein</fullName>
    </recommendedName>
</protein>
<organism evidence="3 4">
    <name type="scientific">Cyclostephanos tholiformis</name>
    <dbReference type="NCBI Taxonomy" id="382380"/>
    <lineage>
        <taxon>Eukaryota</taxon>
        <taxon>Sar</taxon>
        <taxon>Stramenopiles</taxon>
        <taxon>Ochrophyta</taxon>
        <taxon>Bacillariophyta</taxon>
        <taxon>Coscinodiscophyceae</taxon>
        <taxon>Thalassiosirophycidae</taxon>
        <taxon>Stephanodiscales</taxon>
        <taxon>Stephanodiscaceae</taxon>
        <taxon>Cyclostephanos</taxon>
    </lineage>
</organism>
<accession>A0ABD3R2B0</accession>
<dbReference type="InterPro" id="IPR020103">
    <property type="entry name" value="PsdUridine_synth_cat_dom_sf"/>
</dbReference>
<dbReference type="PANTHER" id="PTHR21600">
    <property type="entry name" value="MITOCHONDRIAL RNA PSEUDOURIDINE SYNTHASE"/>
    <property type="match status" value="1"/>
</dbReference>
<dbReference type="Proteomes" id="UP001530377">
    <property type="component" value="Unassembled WGS sequence"/>
</dbReference>
<feature type="compositionally biased region" description="Acidic residues" evidence="1">
    <location>
        <begin position="328"/>
        <end position="338"/>
    </location>
</feature>
<feature type="compositionally biased region" description="Basic and acidic residues" evidence="1">
    <location>
        <begin position="356"/>
        <end position="373"/>
    </location>
</feature>
<dbReference type="Pfam" id="PF00849">
    <property type="entry name" value="PseudoU_synth_2"/>
    <property type="match status" value="1"/>
</dbReference>
<dbReference type="InterPro" id="IPR006145">
    <property type="entry name" value="PsdUridine_synth_RsuA/RluA"/>
</dbReference>
<evidence type="ECO:0000313" key="3">
    <source>
        <dbReference type="EMBL" id="KAL3806823.1"/>
    </source>
</evidence>
<evidence type="ECO:0000259" key="2">
    <source>
        <dbReference type="Pfam" id="PF00849"/>
    </source>
</evidence>
<feature type="compositionally biased region" description="Acidic residues" evidence="1">
    <location>
        <begin position="457"/>
        <end position="473"/>
    </location>
</feature>
<dbReference type="Gene3D" id="3.30.2350.10">
    <property type="entry name" value="Pseudouridine synthase"/>
    <property type="match status" value="2"/>
</dbReference>
<evidence type="ECO:0000256" key="1">
    <source>
        <dbReference type="SAM" id="MobiDB-lite"/>
    </source>
</evidence>
<dbReference type="SUPFAM" id="SSF55120">
    <property type="entry name" value="Pseudouridine synthase"/>
    <property type="match status" value="2"/>
</dbReference>